<evidence type="ECO:0000259" key="2">
    <source>
        <dbReference type="Pfam" id="PF08044"/>
    </source>
</evidence>
<evidence type="ECO:0000313" key="3">
    <source>
        <dbReference type="EMBL" id="SDL53240.1"/>
    </source>
</evidence>
<keyword evidence="1" id="KW-1133">Transmembrane helix</keyword>
<evidence type="ECO:0000313" key="4">
    <source>
        <dbReference type="Proteomes" id="UP000199475"/>
    </source>
</evidence>
<sequence>MELPPSSKYVARRDEAVSDAERDSLAKRLAREFEAGRIDQPTYLETLDELYAARTLGELVPVVRHVPDSVADVPAIVDTGSGEPGELAPIREGSWMQPLVVGGVALGAVLILLLLLFLVV</sequence>
<dbReference type="RefSeq" id="WP_093251259.1">
    <property type="nucleotide sequence ID" value="NZ_FNGP01000003.1"/>
</dbReference>
<keyword evidence="1" id="KW-0472">Membrane</keyword>
<gene>
    <name evidence="3" type="ORF">SAMN04488242_1832</name>
</gene>
<dbReference type="OrthoDB" id="3748531at2"/>
<dbReference type="EMBL" id="FNGP01000003">
    <property type="protein sequence ID" value="SDL53240.1"/>
    <property type="molecule type" value="Genomic_DNA"/>
</dbReference>
<evidence type="ECO:0000256" key="1">
    <source>
        <dbReference type="SAM" id="Phobius"/>
    </source>
</evidence>
<keyword evidence="4" id="KW-1185">Reference proteome</keyword>
<reference evidence="3 4" key="1">
    <citation type="submission" date="2016-10" db="EMBL/GenBank/DDBJ databases">
        <authorList>
            <person name="de Groot N.N."/>
        </authorList>
    </citation>
    <scope>NUCLEOTIDE SEQUENCE [LARGE SCALE GENOMIC DNA]</scope>
    <source>
        <strain evidence="3 4">CGMCC 1.9159</strain>
    </source>
</reference>
<dbReference type="Proteomes" id="UP000199475">
    <property type="component" value="Unassembled WGS sequence"/>
</dbReference>
<feature type="domain" description="DUF1707" evidence="2">
    <location>
        <begin position="17"/>
        <end position="66"/>
    </location>
</feature>
<dbReference type="AlphaFoldDB" id="A0A1G9KTR2"/>
<proteinExistence type="predicted"/>
<name>A0A1G9KTR2_9ACTN</name>
<dbReference type="Pfam" id="PF08044">
    <property type="entry name" value="DUF1707"/>
    <property type="match status" value="1"/>
</dbReference>
<keyword evidence="1" id="KW-0812">Transmembrane</keyword>
<organism evidence="3 4">
    <name type="scientific">Tessaracoccus oleiagri</name>
    <dbReference type="NCBI Taxonomy" id="686624"/>
    <lineage>
        <taxon>Bacteria</taxon>
        <taxon>Bacillati</taxon>
        <taxon>Actinomycetota</taxon>
        <taxon>Actinomycetes</taxon>
        <taxon>Propionibacteriales</taxon>
        <taxon>Propionibacteriaceae</taxon>
        <taxon>Tessaracoccus</taxon>
    </lineage>
</organism>
<dbReference type="InterPro" id="IPR012551">
    <property type="entry name" value="DUF1707_SHOCT-like"/>
</dbReference>
<dbReference type="STRING" id="686624.SAMN04488242_1832"/>
<feature type="transmembrane region" description="Helical" evidence="1">
    <location>
        <begin position="99"/>
        <end position="119"/>
    </location>
</feature>
<accession>A0A1G9KTR2</accession>
<protein>
    <recommendedName>
        <fullName evidence="2">DUF1707 domain-containing protein</fullName>
    </recommendedName>
</protein>